<evidence type="ECO:0000256" key="6">
    <source>
        <dbReference type="SAM" id="Coils"/>
    </source>
</evidence>
<keyword evidence="6" id="KW-0175">Coiled coil</keyword>
<evidence type="ECO:0000256" key="4">
    <source>
        <dbReference type="ARBA" id="ARBA00022833"/>
    </source>
</evidence>
<evidence type="ECO:0000313" key="10">
    <source>
        <dbReference type="Proteomes" id="UP000325440"/>
    </source>
</evidence>
<evidence type="ECO:0000256" key="1">
    <source>
        <dbReference type="ARBA" id="ARBA00022723"/>
    </source>
</evidence>
<feature type="region of interest" description="Disordered" evidence="7">
    <location>
        <begin position="373"/>
        <end position="412"/>
    </location>
</feature>
<dbReference type="PROSITE" id="PS50157">
    <property type="entry name" value="ZINC_FINGER_C2H2_2"/>
    <property type="match status" value="3"/>
</dbReference>
<sequence length="3310" mass="380144">MEPYEEDSDDEEYKQLLESTRKGLPNLRKVIDEWEYLNIQKQQVEKLEALYNMLDSKKLSKTKFRSCQSVMCSLYSKYHKLLAEKEKLDAKNRNQLDECENKTKSSEINVTLNKGDLKLDSSSEISNNTVTSSNIENLTCNNQFKSIDNEFKRKNAEVIKNDESSSSKNLNNDDILPEFSDSRLRLNKLIGFATNASIEKLNIADEFISSAEIAKQVFNEINKQSKNTVICQNMLKDINMDEIDVNHVKQVIESIKNINMEPVNPPPLPSIDLKDFGKTQFELTSSGEPNNDNVIHENLPFSPHSQPQPIVNSVLSKSSTVRDKLNSDINVFHKIGSSSDPKQKFITALKPGTLIDLENSKVSRSSLIMESIRSNVPSKEKSSDNKQLKPYRDPRFRNNSLLNTENNNPGQSLLQSSVHQMIPSMPALINNAPQLSPNINLLPNLGSQQNSLSVYNGQTNNQISSSFTDIQPFINLSPTELNNTSNQSQFKNCRPSTLNHYKSNNDFISSDGQHSIPNLLHINPTIQIEPNMNNRDPALPNTYKCNNDLVVNRDPRSMKINRKIQEPRYRNFKEYREAKYGKVKYSNYNDRKSHNEKYGQRTFNLENEKFKNSNKTIVSESTTSFIVKNDTDKIKNFKIPKIKHKEELGIQNLKNDKNEKGLEIETIKNNFEKDSLTDTVKDNSMNTTSITETIINNNVEKNLKIRTIKDDDKIESNTDKSQKINSEELVINNDNKVKCGIIDDNDKQEVNADKSKKINRKKSIINIDNKEKKQIKNKQYIIKECIDEPTKAKKPKKCSKEKEFEKIVKEAASLNYDTCGPRTRTRSSLKKIGEPLKKVKLNKKSTILDVGECSKSIEHVETGQDVISSTSKESSEVSPVEGDCKNLEENFVSSNVINSTADMKVNQLFPNSIIDLQSPGLLTLIEILQDEQKRLKLQEFLNSTDPKSTNDDKPVSENISHEEFSHFEQKKMKKKMKKKKKRKRGKTFVDNSLNNEESNNAVLNKISDNSSNKESIVIDNSNSEIVDNSSTSQGKVKLSKRKKSKENYGSFEIKDKNLPNTELKDLKIVLAKYDKNKTSTSEISVQLQTPSEPKHIEVSKKVQRKKPSIYPLSIKVARENVANNKQNNLDENNQFKIIPDNKIISKEKANKQNCKSKNKKIKTDTVDEKEVLSVLAEPQNKDSVEESSTPVELPPIQGENSIIDQSSEKITPVQTNINNKTDTKKTRPKMTELDKLHADISEMYDCDALLNAPNIRHCRQNKQIDYCHNNTVVSSKKNKPSTIEQVDDPTNKFINNNKISKTKKQTKKSKLKTKKRVYTYKKCTKKTVAHKTFKSTLSNKNAKNHTKTKEKINVKVCKNNELNKESDNKEETIQVNNLKVLTPEDFKDKSYFQTADNKLECKLCNYNDVGLKIVRHYKEEHSEEEMLPSRLSVESAEILINESVKENFGYLNIIDSKPLRDEVLVNTTFTCVFCHSIFYDITCFYDHITCHTGEYRYNCKVCKVTYPSVLELEKHILEHSNYDKSEGIFHLLHSKPVGSNTIFGYLCPFCYYIQLDYQRIVNHMTQWHFDEDKKFNSYWTIIRVNMSIGDDDYTNSIIDYSNLVGCLPPVLNNKFILKSPTQETSVSTLVAQKKKAMKDAESSGIPLCNEDEVHLPKLNIQHSSPVDMIPPYNEELITITDEPMIEHQEYTLKFNSLKCTVAGLSCEVINSILLYKCSVSKCLNNQFSTVLLNELFKHIHLNHQHIVWDRRCDMCQQKFEKINEQYLLKDALEHIVSHHLVLREIQQPNIISNVQVMEKGQNSPSIDTVKSKEMEPIRVHSPLRIQSPIRVISPLRIRSPLRVRDDLFSTADKTKQQMPENMLKKLEYASKDTSSNNDEEIDIVGNAGEEDFMVENLEQQRPIVPDITIDIPVEQTNSIEVSNDTISPVSPVSMFCIQDVRSLRESEFGIFNDNISVVQNKNQYEVTNPRPDIYLESGQHIVNNGAPINGTYCLIDTMYQKNYLKKFKKLGANAMKSRLILKDMTSIPKLLGLFKCMDKSCTKVFSDKMMFKLHMQLHFSNMEKKKNNQINNAEQFKHCAYCFKKFDDVESLANHISEKYSFCKFFCPYCFYRAYTPNHVMVHQTLMHTTNKLKIIQLEYDEIVNDNSKEILMAVDYNDFVLPYKCNVGSCTFSCFVPGDFIYHLNKEHQQCDKFCCYICADEDNSKGFIALQPSLMIKHFILHNINVYQCIFCLFGSELKDSMMIHLAMEHFEYESICLERSMKSEICDSSKIENLKIIRIEKPINNGLLEIVNLPPGMSSFPENLIKKTKKRCLKQSNDVISKAIKIARIQDVTQSSKTVSLKVPESAQMIDSSSNSLEPSNVVENTKSSTIVIQVPTSTKIIDCTNSLASVQDNEFIMLDDDDQNDLRETLRINDIWTENVNTEVQLPQHVDDDIITIDDDDDDDDEFPDTLTETVTKKISTQQKLTVGNLPEESIDGLNKSKRKLSVENLPEESIDDDPNISKRSNLPVEHLTKESNNGPNKFKRIALPLIELNKLFFCKKCDKTYSKSTDFQKHLSNCPNWNLNLNERRQCLFCHRSFKTPFHMTEHVKLHGPNRFTCNLCNFNSPSCRSIGHHMRTKHDILNLNFIPVNAKFTDMEKDEFIVYDSKDQQSPKTPAVGGNIGFKCGECNLTSVHQKYILSHIKDVHNIDKYEVCVINSLSNGDFKELYEMKKINSCEKQITTKRLRHNNLFDQNIDKKDTAKPKIIVEDKNILSFSPDTIDNIPMMHIFSNPIGCLLCTYNTKVRSNLILHLNGHKKGQDNTTKEIVNPVPSIGKSELMFDKMINLSASSFEAMNSEKTKIDELNLKIVELFPINDLNTELFPKLIPKNKRFQCSEGTCNQQFFLDVDLLKTHMSIIHKDYQFYLCPHCPPNSIQTKEVKINNIELHLMYHTENLYKCQYCDYIDFNRNEMRKHMRNVHLSLIVSENQSNIIVIRQSKIEDYSIDRNIIQVQLSIAQWICNLCTSSIKYTEREIISHLFLAHNATKMYRCPMCSFEQNDDNAQKFEEHFKAQHPNIAYKSQKVCDKVTDSEQLPIQSKNLMGKTTNNQEQQALESIEPLMPPSCRGIPIESIYTSKSRGVSKSPKSAKKSPVQARKQKLFQDDFNEDDSLGTISTTGQFVCPKCDLFKTTDLENFREHLYKEINNKRWQCLTCFLISDSPKKMAWHVKKHGIGAKYKKIENIPRLKWVERVIEHQHPLSIEFNKQNAEEDVISVGKTIAVINKSILKTKKGFPGKKVAMILMTNNLVIKNCHISKTDQMAVLLVL</sequence>
<feature type="region of interest" description="Disordered" evidence="7">
    <location>
        <begin position="3121"/>
        <end position="3141"/>
    </location>
</feature>
<feature type="domain" description="C2H2-type" evidence="8">
    <location>
        <begin position="2574"/>
        <end position="2601"/>
    </location>
</feature>
<dbReference type="GO" id="GO:0006357">
    <property type="term" value="P:regulation of transcription by RNA polymerase II"/>
    <property type="evidence" value="ECO:0007669"/>
    <property type="project" value="UniProtKB-ARBA"/>
</dbReference>
<dbReference type="InterPro" id="IPR013087">
    <property type="entry name" value="Znf_C2H2_type"/>
</dbReference>
<dbReference type="OrthoDB" id="6615389at2759"/>
<evidence type="ECO:0000256" key="3">
    <source>
        <dbReference type="ARBA" id="ARBA00022771"/>
    </source>
</evidence>
<dbReference type="GO" id="GO:0010604">
    <property type="term" value="P:positive regulation of macromolecule metabolic process"/>
    <property type="evidence" value="ECO:0007669"/>
    <property type="project" value="UniProtKB-ARBA"/>
</dbReference>
<feature type="domain" description="C2H2-type" evidence="8">
    <location>
        <begin position="2034"/>
        <end position="2063"/>
    </location>
</feature>
<keyword evidence="3 5" id="KW-0863">Zinc-finger</keyword>
<dbReference type="InterPro" id="IPR050329">
    <property type="entry name" value="GLI_C2H2-zinc-finger"/>
</dbReference>
<feature type="region of interest" description="Disordered" evidence="7">
    <location>
        <begin position="1178"/>
        <end position="1197"/>
    </location>
</feature>
<dbReference type="PROSITE" id="PS00028">
    <property type="entry name" value="ZINC_FINGER_C2H2_1"/>
    <property type="match status" value="4"/>
</dbReference>
<dbReference type="Proteomes" id="UP000325440">
    <property type="component" value="Unassembled WGS sequence"/>
</dbReference>
<feature type="compositionally biased region" description="Low complexity" evidence="7">
    <location>
        <begin position="398"/>
        <end position="408"/>
    </location>
</feature>
<feature type="compositionally biased region" description="Basic and acidic residues" evidence="7">
    <location>
        <begin position="378"/>
        <end position="396"/>
    </location>
</feature>
<evidence type="ECO:0000313" key="9">
    <source>
        <dbReference type="EMBL" id="VVC35861.1"/>
    </source>
</evidence>
<keyword evidence="10" id="KW-1185">Reference proteome</keyword>
<feature type="region of interest" description="Disordered" evidence="7">
    <location>
        <begin position="963"/>
        <end position="992"/>
    </location>
</feature>
<keyword evidence="1" id="KW-0479">Metal-binding</keyword>
<feature type="domain" description="C2H2-type" evidence="8">
    <location>
        <begin position="1469"/>
        <end position="1496"/>
    </location>
</feature>
<dbReference type="PANTHER" id="PTHR19818">
    <property type="entry name" value="ZINC FINGER PROTEIN ZIC AND GLI"/>
    <property type="match status" value="1"/>
</dbReference>
<keyword evidence="2" id="KW-0677">Repeat</keyword>
<gene>
    <name evidence="9" type="ORF">CINCED_3A021493</name>
</gene>
<organism evidence="9 10">
    <name type="scientific">Cinara cedri</name>
    <dbReference type="NCBI Taxonomy" id="506608"/>
    <lineage>
        <taxon>Eukaryota</taxon>
        <taxon>Metazoa</taxon>
        <taxon>Ecdysozoa</taxon>
        <taxon>Arthropoda</taxon>
        <taxon>Hexapoda</taxon>
        <taxon>Insecta</taxon>
        <taxon>Pterygota</taxon>
        <taxon>Neoptera</taxon>
        <taxon>Paraneoptera</taxon>
        <taxon>Hemiptera</taxon>
        <taxon>Sternorrhyncha</taxon>
        <taxon>Aphidomorpha</taxon>
        <taxon>Aphidoidea</taxon>
        <taxon>Aphididae</taxon>
        <taxon>Lachninae</taxon>
        <taxon>Cinara</taxon>
    </lineage>
</organism>
<dbReference type="EMBL" id="CABPRJ010001428">
    <property type="protein sequence ID" value="VVC35861.1"/>
    <property type="molecule type" value="Genomic_DNA"/>
</dbReference>
<dbReference type="Gene3D" id="3.30.160.60">
    <property type="entry name" value="Classic Zinc Finger"/>
    <property type="match status" value="1"/>
</dbReference>
<dbReference type="GO" id="GO:0005634">
    <property type="term" value="C:nucleus"/>
    <property type="evidence" value="ECO:0007669"/>
    <property type="project" value="UniProtKB-ARBA"/>
</dbReference>
<protein>
    <submittedName>
        <fullName evidence="9">Zinc finger C2H2-type,Zinc finger, RING/FYVE/PHD-type</fullName>
    </submittedName>
</protein>
<dbReference type="PANTHER" id="PTHR19818:SF137">
    <property type="entry name" value="INO80 COMPLEX SUBUNIT 1"/>
    <property type="match status" value="1"/>
</dbReference>
<dbReference type="GO" id="GO:0008270">
    <property type="term" value="F:zinc ion binding"/>
    <property type="evidence" value="ECO:0007669"/>
    <property type="project" value="UniProtKB-KW"/>
</dbReference>
<evidence type="ECO:0000256" key="7">
    <source>
        <dbReference type="SAM" id="MobiDB-lite"/>
    </source>
</evidence>
<name>A0A5E4MWP8_9HEMI</name>
<reference evidence="9 10" key="1">
    <citation type="submission" date="2019-08" db="EMBL/GenBank/DDBJ databases">
        <authorList>
            <person name="Alioto T."/>
            <person name="Alioto T."/>
            <person name="Gomez Garrido J."/>
        </authorList>
    </citation>
    <scope>NUCLEOTIDE SEQUENCE [LARGE SCALE GENOMIC DNA]</scope>
</reference>
<feature type="coiled-coil region" evidence="6">
    <location>
        <begin position="37"/>
        <end position="98"/>
    </location>
</feature>
<keyword evidence="4" id="KW-0862">Zinc</keyword>
<dbReference type="GO" id="GO:0003677">
    <property type="term" value="F:DNA binding"/>
    <property type="evidence" value="ECO:0007669"/>
    <property type="project" value="UniProtKB-ARBA"/>
</dbReference>
<evidence type="ECO:0000256" key="2">
    <source>
        <dbReference type="ARBA" id="ARBA00022737"/>
    </source>
</evidence>
<dbReference type="SMART" id="SM00355">
    <property type="entry name" value="ZnF_C2H2"/>
    <property type="match status" value="21"/>
</dbReference>
<accession>A0A5E4MWP8</accession>
<evidence type="ECO:0000259" key="8">
    <source>
        <dbReference type="PROSITE" id="PS50157"/>
    </source>
</evidence>
<feature type="compositionally biased region" description="Basic residues" evidence="7">
    <location>
        <begin position="971"/>
        <end position="986"/>
    </location>
</feature>
<evidence type="ECO:0000256" key="5">
    <source>
        <dbReference type="PROSITE-ProRule" id="PRU00042"/>
    </source>
</evidence>
<proteinExistence type="predicted"/>